<keyword evidence="2" id="KW-1185">Reference proteome</keyword>
<dbReference type="Proteomes" id="UP001234178">
    <property type="component" value="Unassembled WGS sequence"/>
</dbReference>
<reference evidence="1 2" key="1">
    <citation type="journal article" date="2023" name="Nucleic Acids Res.">
        <title>The hologenome of Daphnia magna reveals possible DNA methylation and microbiome-mediated evolution of the host genome.</title>
        <authorList>
            <person name="Chaturvedi A."/>
            <person name="Li X."/>
            <person name="Dhandapani V."/>
            <person name="Marshall H."/>
            <person name="Kissane S."/>
            <person name="Cuenca-Cambronero M."/>
            <person name="Asole G."/>
            <person name="Calvet F."/>
            <person name="Ruiz-Romero M."/>
            <person name="Marangio P."/>
            <person name="Guigo R."/>
            <person name="Rago D."/>
            <person name="Mirbahai L."/>
            <person name="Eastwood N."/>
            <person name="Colbourne J.K."/>
            <person name="Zhou J."/>
            <person name="Mallon E."/>
            <person name="Orsini L."/>
        </authorList>
    </citation>
    <scope>NUCLEOTIDE SEQUENCE [LARGE SCALE GENOMIC DNA]</scope>
    <source>
        <strain evidence="1">LRV0_1</strain>
    </source>
</reference>
<evidence type="ECO:0000313" key="2">
    <source>
        <dbReference type="Proteomes" id="UP001234178"/>
    </source>
</evidence>
<accession>A0ABQ9ZTY9</accession>
<organism evidence="1 2">
    <name type="scientific">Daphnia magna</name>
    <dbReference type="NCBI Taxonomy" id="35525"/>
    <lineage>
        <taxon>Eukaryota</taxon>
        <taxon>Metazoa</taxon>
        <taxon>Ecdysozoa</taxon>
        <taxon>Arthropoda</taxon>
        <taxon>Crustacea</taxon>
        <taxon>Branchiopoda</taxon>
        <taxon>Diplostraca</taxon>
        <taxon>Cladocera</taxon>
        <taxon>Anomopoda</taxon>
        <taxon>Daphniidae</taxon>
        <taxon>Daphnia</taxon>
    </lineage>
</organism>
<name>A0ABQ9ZTY9_9CRUS</name>
<dbReference type="EMBL" id="JAOYFB010000005">
    <property type="protein sequence ID" value="KAK4015954.1"/>
    <property type="molecule type" value="Genomic_DNA"/>
</dbReference>
<sequence>MPCSLLPLRIVDSSYDIKKQGPSKRDYVTRAVQQIEHTINLLLPHVCKTGLQTMANRPAKM</sequence>
<protein>
    <submittedName>
        <fullName evidence="1">Uncharacterized protein</fullName>
    </submittedName>
</protein>
<comment type="caution">
    <text evidence="1">The sequence shown here is derived from an EMBL/GenBank/DDBJ whole genome shotgun (WGS) entry which is preliminary data.</text>
</comment>
<gene>
    <name evidence="1" type="ORF">OUZ56_030919</name>
</gene>
<proteinExistence type="predicted"/>
<evidence type="ECO:0000313" key="1">
    <source>
        <dbReference type="EMBL" id="KAK4015954.1"/>
    </source>
</evidence>